<gene>
    <name evidence="1" type="ORF">COT34_02610</name>
</gene>
<protein>
    <submittedName>
        <fullName evidence="1">Uncharacterized protein</fullName>
    </submittedName>
</protein>
<proteinExistence type="predicted"/>
<evidence type="ECO:0000313" key="2">
    <source>
        <dbReference type="Proteomes" id="UP000229390"/>
    </source>
</evidence>
<comment type="caution">
    <text evidence="1">The sequence shown here is derived from an EMBL/GenBank/DDBJ whole genome shotgun (WGS) entry which is preliminary data.</text>
</comment>
<dbReference type="AlphaFoldDB" id="A0A2M6T083"/>
<dbReference type="Proteomes" id="UP000229390">
    <property type="component" value="Unassembled WGS sequence"/>
</dbReference>
<sequence length="85" mass="9430">MNKSQSIYRVLSQRCLKKHCPELTGEVIDLAGGGKNNYFACLNLKNALYRNTDIKQKPGVDLVLDLTKPLPLESGSFNSALLFNC</sequence>
<feature type="non-terminal residue" evidence="1">
    <location>
        <position position="85"/>
    </location>
</feature>
<reference evidence="2" key="1">
    <citation type="submission" date="2017-09" db="EMBL/GenBank/DDBJ databases">
        <title>Depth-based differentiation of microbial function through sediment-hosted aquifers and enrichment of novel symbionts in the deep terrestrial subsurface.</title>
        <authorList>
            <person name="Probst A.J."/>
            <person name="Ladd B."/>
            <person name="Jarett J.K."/>
            <person name="Geller-Mcgrath D.E."/>
            <person name="Sieber C.M.K."/>
            <person name="Emerson J.B."/>
            <person name="Anantharaman K."/>
            <person name="Thomas B.C."/>
            <person name="Malmstrom R."/>
            <person name="Stieglmeier M."/>
            <person name="Klingl A."/>
            <person name="Woyke T."/>
            <person name="Ryan C.M."/>
            <person name="Banfield J.F."/>
        </authorList>
    </citation>
    <scope>NUCLEOTIDE SEQUENCE [LARGE SCALE GENOMIC DNA]</scope>
</reference>
<evidence type="ECO:0000313" key="1">
    <source>
        <dbReference type="EMBL" id="PIS38647.1"/>
    </source>
</evidence>
<organism evidence="1 2">
    <name type="scientific">Candidatus Nealsonbacteria bacterium CG08_land_8_20_14_0_20_43_11</name>
    <dbReference type="NCBI Taxonomy" id="1974706"/>
    <lineage>
        <taxon>Bacteria</taxon>
        <taxon>Candidatus Nealsoniibacteriota</taxon>
    </lineage>
</organism>
<name>A0A2M6T083_9BACT</name>
<accession>A0A2M6T083</accession>
<dbReference type="EMBL" id="PEYE01000042">
    <property type="protein sequence ID" value="PIS38647.1"/>
    <property type="molecule type" value="Genomic_DNA"/>
</dbReference>